<feature type="active site" description="GMP-histidine intermediate" evidence="15">
    <location>
        <position position="50"/>
    </location>
</feature>
<dbReference type="GO" id="GO:0009236">
    <property type="term" value="P:cobalamin biosynthetic process"/>
    <property type="evidence" value="ECO:0007669"/>
    <property type="project" value="UniProtKB-UniRule"/>
</dbReference>
<dbReference type="PANTHER" id="PTHR34848:SF1">
    <property type="entry name" value="BIFUNCTIONAL ADENOSYLCOBALAMIN BIOSYNTHESIS PROTEIN COBU"/>
    <property type="match status" value="1"/>
</dbReference>
<evidence type="ECO:0000256" key="13">
    <source>
        <dbReference type="ARBA" id="ARBA00023134"/>
    </source>
</evidence>
<keyword evidence="11 14" id="KW-0418">Kinase</keyword>
<organism evidence="17 18">
    <name type="scientific">Ferrimonas lipolytica</name>
    <dbReference type="NCBI Taxonomy" id="2724191"/>
    <lineage>
        <taxon>Bacteria</taxon>
        <taxon>Pseudomonadati</taxon>
        <taxon>Pseudomonadota</taxon>
        <taxon>Gammaproteobacteria</taxon>
        <taxon>Alteromonadales</taxon>
        <taxon>Ferrimonadaceae</taxon>
        <taxon>Ferrimonas</taxon>
    </lineage>
</organism>
<dbReference type="CDD" id="cd00544">
    <property type="entry name" value="CobU"/>
    <property type="match status" value="1"/>
</dbReference>
<keyword evidence="18" id="KW-1185">Reference proteome</keyword>
<evidence type="ECO:0000313" key="17">
    <source>
        <dbReference type="EMBL" id="QIZ76267.1"/>
    </source>
</evidence>
<dbReference type="AlphaFoldDB" id="A0A6H1UB13"/>
<name>A0A6H1UB13_9GAMM</name>
<evidence type="ECO:0000256" key="10">
    <source>
        <dbReference type="ARBA" id="ARBA00022741"/>
    </source>
</evidence>
<comment type="similarity">
    <text evidence="7 14">Belongs to the CobU/CobP family.</text>
</comment>
<keyword evidence="13 14" id="KW-0342">GTP-binding</keyword>
<dbReference type="GO" id="GO:0005524">
    <property type="term" value="F:ATP binding"/>
    <property type="evidence" value="ECO:0007669"/>
    <property type="project" value="UniProtKB-UniRule"/>
</dbReference>
<keyword evidence="17" id="KW-0548">Nucleotidyltransferase</keyword>
<evidence type="ECO:0000256" key="14">
    <source>
        <dbReference type="PIRNR" id="PIRNR006135"/>
    </source>
</evidence>
<comment type="catalytic activity">
    <reaction evidence="2 14">
        <text>adenosylcob(III)inamide phosphate + GTP + H(+) = adenosylcob(III)inamide-GDP + diphosphate</text>
        <dbReference type="Rhea" id="RHEA:22712"/>
        <dbReference type="ChEBI" id="CHEBI:15378"/>
        <dbReference type="ChEBI" id="CHEBI:33019"/>
        <dbReference type="ChEBI" id="CHEBI:37565"/>
        <dbReference type="ChEBI" id="CHEBI:58502"/>
        <dbReference type="ChEBI" id="CHEBI:60487"/>
        <dbReference type="EC" id="2.7.7.62"/>
    </reaction>
</comment>
<accession>A0A6H1UB13</accession>
<dbReference type="SUPFAM" id="SSF52540">
    <property type="entry name" value="P-loop containing nucleoside triphosphate hydrolases"/>
    <property type="match status" value="1"/>
</dbReference>
<feature type="binding site" evidence="16">
    <location>
        <position position="84"/>
    </location>
    <ligand>
        <name>GTP</name>
        <dbReference type="ChEBI" id="CHEBI:37565"/>
    </ligand>
</feature>
<dbReference type="GO" id="GO:0005525">
    <property type="term" value="F:GTP binding"/>
    <property type="evidence" value="ECO:0007669"/>
    <property type="project" value="UniProtKB-UniRule"/>
</dbReference>
<dbReference type="Gene3D" id="3.40.50.300">
    <property type="entry name" value="P-loop containing nucleotide triphosphate hydrolases"/>
    <property type="match status" value="1"/>
</dbReference>
<dbReference type="EC" id="2.7.7.62" evidence="14"/>
<evidence type="ECO:0000256" key="4">
    <source>
        <dbReference type="ARBA" id="ARBA00003889"/>
    </source>
</evidence>
<evidence type="ECO:0000313" key="18">
    <source>
        <dbReference type="Proteomes" id="UP000501602"/>
    </source>
</evidence>
<dbReference type="EC" id="2.7.1.156" evidence="14"/>
<reference evidence="17 18" key="1">
    <citation type="submission" date="2020-04" db="EMBL/GenBank/DDBJ databases">
        <title>Ferrimonas sp. S7 isolated from sea water.</title>
        <authorList>
            <person name="Bae S.S."/>
            <person name="Baek K."/>
        </authorList>
    </citation>
    <scope>NUCLEOTIDE SEQUENCE [LARGE SCALE GENOMIC DNA]</scope>
    <source>
        <strain evidence="17 18">S7</strain>
    </source>
</reference>
<protein>
    <recommendedName>
        <fullName evidence="14">Bifunctional adenosylcobalamin biosynthesis protein</fullName>
        <ecNumber evidence="14">2.7.1.156</ecNumber>
        <ecNumber evidence="14">2.7.7.62</ecNumber>
    </recommendedName>
</protein>
<evidence type="ECO:0000256" key="12">
    <source>
        <dbReference type="ARBA" id="ARBA00022840"/>
    </source>
</evidence>
<sequence length="173" mass="18816">MISLYLGGARSGKSGLAEDYLAELDNGSHDIHYIATARQHPSMAQRIALHQQRRPAHWHCHECPLALIELLQQLDQPQALIIVDCLTLWLTNLMMASADLAAATEQLTQQLQQSRAEVILVSTEVGQGLIPDDPMSQAFVAASGELHQAIAAVADQVCFCQAGMPLQLKGGKR</sequence>
<evidence type="ECO:0000256" key="9">
    <source>
        <dbReference type="ARBA" id="ARBA00022679"/>
    </source>
</evidence>
<dbReference type="UniPathway" id="UPA00148">
    <property type="reaction ID" value="UER00236"/>
</dbReference>
<feature type="binding site" evidence="16">
    <location>
        <begin position="35"/>
        <end position="37"/>
    </location>
    <ligand>
        <name>GTP</name>
        <dbReference type="ChEBI" id="CHEBI:37565"/>
    </ligand>
</feature>
<keyword evidence="10 14" id="KW-0547">Nucleotide-binding</keyword>
<comment type="pathway">
    <text evidence="5 14">Cofactor biosynthesis; adenosylcobalamin biosynthesis; adenosylcobalamin from cob(II)yrinate a,c-diamide: step 6/7.</text>
</comment>
<comment type="catalytic activity">
    <reaction evidence="1 14">
        <text>adenosylcob(III)inamide + ATP = adenosylcob(III)inamide phosphate + ADP + H(+)</text>
        <dbReference type="Rhea" id="RHEA:15769"/>
        <dbReference type="ChEBI" id="CHEBI:2480"/>
        <dbReference type="ChEBI" id="CHEBI:15378"/>
        <dbReference type="ChEBI" id="CHEBI:30616"/>
        <dbReference type="ChEBI" id="CHEBI:58502"/>
        <dbReference type="ChEBI" id="CHEBI:456216"/>
        <dbReference type="EC" id="2.7.1.156"/>
    </reaction>
</comment>
<evidence type="ECO:0000256" key="6">
    <source>
        <dbReference type="ARBA" id="ARBA00005159"/>
    </source>
</evidence>
<comment type="function">
    <text evidence="4 14">Catalyzes ATP-dependent phosphorylation of adenosylcobinamide and addition of GMP to adenosylcobinamide phosphate.</text>
</comment>
<evidence type="ECO:0000256" key="11">
    <source>
        <dbReference type="ARBA" id="ARBA00022777"/>
    </source>
</evidence>
<keyword evidence="8 14" id="KW-0169">Cobalamin biosynthesis</keyword>
<dbReference type="Pfam" id="PF02283">
    <property type="entry name" value="CobU"/>
    <property type="match status" value="1"/>
</dbReference>
<dbReference type="EMBL" id="CP051180">
    <property type="protein sequence ID" value="QIZ76267.1"/>
    <property type="molecule type" value="Genomic_DNA"/>
</dbReference>
<proteinExistence type="inferred from homology"/>
<evidence type="ECO:0000256" key="5">
    <source>
        <dbReference type="ARBA" id="ARBA00004692"/>
    </source>
</evidence>
<evidence type="ECO:0000256" key="2">
    <source>
        <dbReference type="ARBA" id="ARBA00000711"/>
    </source>
</evidence>
<feature type="binding site" evidence="16">
    <location>
        <position position="62"/>
    </location>
    <ligand>
        <name>GTP</name>
        <dbReference type="ChEBI" id="CHEBI:37565"/>
    </ligand>
</feature>
<evidence type="ECO:0000256" key="16">
    <source>
        <dbReference type="PIRSR" id="PIRSR006135-2"/>
    </source>
</evidence>
<keyword evidence="9 14" id="KW-0808">Transferase</keyword>
<feature type="binding site" evidence="16">
    <location>
        <begin position="7"/>
        <end position="14"/>
    </location>
    <ligand>
        <name>GTP</name>
        <dbReference type="ChEBI" id="CHEBI:37565"/>
    </ligand>
</feature>
<dbReference type="KEGG" id="fes:HER31_04790"/>
<evidence type="ECO:0000256" key="3">
    <source>
        <dbReference type="ARBA" id="ARBA00001522"/>
    </source>
</evidence>
<dbReference type="NCBIfam" id="NF004469">
    <property type="entry name" value="PRK05800.1"/>
    <property type="match status" value="1"/>
</dbReference>
<dbReference type="GO" id="GO:0043752">
    <property type="term" value="F:adenosylcobinamide kinase activity"/>
    <property type="evidence" value="ECO:0007669"/>
    <property type="project" value="UniProtKB-EC"/>
</dbReference>
<evidence type="ECO:0000256" key="1">
    <source>
        <dbReference type="ARBA" id="ARBA00000312"/>
    </source>
</evidence>
<dbReference type="Proteomes" id="UP000501602">
    <property type="component" value="Chromosome"/>
</dbReference>
<dbReference type="InterPro" id="IPR003203">
    <property type="entry name" value="CobU/CobP"/>
</dbReference>
<evidence type="ECO:0000256" key="8">
    <source>
        <dbReference type="ARBA" id="ARBA00022573"/>
    </source>
</evidence>
<comment type="pathway">
    <text evidence="6 14">Cofactor biosynthesis; adenosylcobalamin biosynthesis; adenosylcobalamin from cob(II)yrinate a,c-diamide: step 5/7.</text>
</comment>
<comment type="catalytic activity">
    <reaction evidence="3">
        <text>adenosylcob(III)inamide + GTP = adenosylcob(III)inamide phosphate + GDP + H(+)</text>
        <dbReference type="Rhea" id="RHEA:15765"/>
        <dbReference type="ChEBI" id="CHEBI:2480"/>
        <dbReference type="ChEBI" id="CHEBI:15378"/>
        <dbReference type="ChEBI" id="CHEBI:37565"/>
        <dbReference type="ChEBI" id="CHEBI:58189"/>
        <dbReference type="ChEBI" id="CHEBI:58502"/>
        <dbReference type="EC" id="2.7.1.156"/>
    </reaction>
</comment>
<dbReference type="GO" id="GO:0008820">
    <property type="term" value="F:cobinamide phosphate guanylyltransferase activity"/>
    <property type="evidence" value="ECO:0007669"/>
    <property type="project" value="UniProtKB-UniRule"/>
</dbReference>
<dbReference type="InterPro" id="IPR027417">
    <property type="entry name" value="P-loop_NTPase"/>
</dbReference>
<evidence type="ECO:0000256" key="7">
    <source>
        <dbReference type="ARBA" id="ARBA00007490"/>
    </source>
</evidence>
<gene>
    <name evidence="17" type="primary">cobU</name>
    <name evidence="17" type="ORF">HER31_04790</name>
</gene>
<evidence type="ECO:0000256" key="15">
    <source>
        <dbReference type="PIRSR" id="PIRSR006135-1"/>
    </source>
</evidence>
<dbReference type="PANTHER" id="PTHR34848">
    <property type="match status" value="1"/>
</dbReference>
<dbReference type="RefSeq" id="WP_168659527.1">
    <property type="nucleotide sequence ID" value="NZ_CP051180.1"/>
</dbReference>
<dbReference type="PIRSF" id="PIRSF006135">
    <property type="entry name" value="CobU"/>
    <property type="match status" value="1"/>
</dbReference>
<keyword evidence="12 14" id="KW-0067">ATP-binding</keyword>